<evidence type="ECO:0000313" key="11">
    <source>
        <dbReference type="Proteomes" id="UP000199657"/>
    </source>
</evidence>
<dbReference type="InterPro" id="IPR005467">
    <property type="entry name" value="His_kinase_dom"/>
</dbReference>
<organism evidence="10 11">
    <name type="scientific">Aquisalimonas asiatica</name>
    <dbReference type="NCBI Taxonomy" id="406100"/>
    <lineage>
        <taxon>Bacteria</taxon>
        <taxon>Pseudomonadati</taxon>
        <taxon>Pseudomonadota</taxon>
        <taxon>Gammaproteobacteria</taxon>
        <taxon>Chromatiales</taxon>
        <taxon>Ectothiorhodospiraceae</taxon>
        <taxon>Aquisalimonas</taxon>
    </lineage>
</organism>
<dbReference type="Gene3D" id="3.30.565.10">
    <property type="entry name" value="Histidine kinase-like ATPase, C-terminal domain"/>
    <property type="match status" value="1"/>
</dbReference>
<dbReference type="Proteomes" id="UP000199657">
    <property type="component" value="Unassembled WGS sequence"/>
</dbReference>
<evidence type="ECO:0000256" key="2">
    <source>
        <dbReference type="ARBA" id="ARBA00012438"/>
    </source>
</evidence>
<comment type="catalytic activity">
    <reaction evidence="1">
        <text>ATP + protein L-histidine = ADP + protein N-phospho-L-histidine.</text>
        <dbReference type="EC" id="2.7.13.3"/>
    </reaction>
</comment>
<feature type="domain" description="Histidine kinase" evidence="9">
    <location>
        <begin position="137"/>
        <end position="349"/>
    </location>
</feature>
<dbReference type="NCBIfam" id="NF008293">
    <property type="entry name" value="PRK11073.1"/>
    <property type="match status" value="1"/>
</dbReference>
<protein>
    <recommendedName>
        <fullName evidence="2">histidine kinase</fullName>
        <ecNumber evidence="2">2.7.13.3</ecNumber>
    </recommendedName>
</protein>
<sequence length="355" mass="39397">MPPQTSPAERALEHMSNAVLLMGADSCVRYINGAAQVMFAVSARQVTGYRLPSHTTPCVRVLEAAARNAIETGEPFTNRELSLEVSPDRRMTVDLTVTPVSHDEVLLEVSELDRRLRITREQNLINQNHATRHLLRGLAHEVKNPLGGLRGAAQLLHRELDAPDLQEYTQIIIEEADRLRTLVNGLLGPSKHVEKQETNIHEVLERVRGLVVAEAPEGVTIHRDYDPSIPTLLAEPNQLIQATLNIARNALQSLDGHGTITLRTRTQRQFTIADVPHRLVVRVDIIDTGPGIPKELQDRIFYPMVTGRAEGTGLGLSIAQTLIHQHGGLIECWSEPGHTEFTLWLPLEADDDNEG</sequence>
<dbReference type="InterPro" id="IPR013656">
    <property type="entry name" value="PAS_4"/>
</dbReference>
<evidence type="ECO:0000256" key="3">
    <source>
        <dbReference type="ARBA" id="ARBA00022553"/>
    </source>
</evidence>
<dbReference type="EC" id="2.7.13.3" evidence="2"/>
<dbReference type="InterPro" id="IPR036097">
    <property type="entry name" value="HisK_dim/P_sf"/>
</dbReference>
<dbReference type="CDD" id="cd00082">
    <property type="entry name" value="HisKA"/>
    <property type="match status" value="1"/>
</dbReference>
<dbReference type="RefSeq" id="WP_245754041.1">
    <property type="nucleotide sequence ID" value="NZ_FOEG01000006.1"/>
</dbReference>
<dbReference type="Pfam" id="PF02518">
    <property type="entry name" value="HATPase_c"/>
    <property type="match status" value="1"/>
</dbReference>
<evidence type="ECO:0000256" key="8">
    <source>
        <dbReference type="ARBA" id="ARBA00023012"/>
    </source>
</evidence>
<reference evidence="10 11" key="1">
    <citation type="submission" date="2016-10" db="EMBL/GenBank/DDBJ databases">
        <authorList>
            <person name="de Groot N.N."/>
        </authorList>
    </citation>
    <scope>NUCLEOTIDE SEQUENCE [LARGE SCALE GENOMIC DNA]</scope>
    <source>
        <strain evidence="10 11">CGMCC 1.6291</strain>
    </source>
</reference>
<keyword evidence="11" id="KW-1185">Reference proteome</keyword>
<dbReference type="GO" id="GO:0005524">
    <property type="term" value="F:ATP binding"/>
    <property type="evidence" value="ECO:0007669"/>
    <property type="project" value="UniProtKB-KW"/>
</dbReference>
<dbReference type="SMART" id="SM00387">
    <property type="entry name" value="HATPase_c"/>
    <property type="match status" value="1"/>
</dbReference>
<proteinExistence type="predicted"/>
<dbReference type="SMART" id="SM00388">
    <property type="entry name" value="HisKA"/>
    <property type="match status" value="1"/>
</dbReference>
<evidence type="ECO:0000256" key="4">
    <source>
        <dbReference type="ARBA" id="ARBA00022679"/>
    </source>
</evidence>
<dbReference type="STRING" id="406100.SAMN04488052_10681"/>
<evidence type="ECO:0000256" key="6">
    <source>
        <dbReference type="ARBA" id="ARBA00022777"/>
    </source>
</evidence>
<dbReference type="InterPro" id="IPR004358">
    <property type="entry name" value="Sig_transdc_His_kin-like_C"/>
</dbReference>
<dbReference type="PANTHER" id="PTHR43065:SF16">
    <property type="entry name" value="SENSORY HISTIDINE KINASE_PHOSPHATASE NTRB"/>
    <property type="match status" value="1"/>
</dbReference>
<evidence type="ECO:0000313" key="10">
    <source>
        <dbReference type="EMBL" id="SEP00717.1"/>
    </source>
</evidence>
<dbReference type="SUPFAM" id="SSF55874">
    <property type="entry name" value="ATPase domain of HSP90 chaperone/DNA topoisomerase II/histidine kinase"/>
    <property type="match status" value="1"/>
</dbReference>
<keyword evidence="4" id="KW-0808">Transferase</keyword>
<dbReference type="PROSITE" id="PS50109">
    <property type="entry name" value="HIS_KIN"/>
    <property type="match status" value="1"/>
</dbReference>
<dbReference type="Pfam" id="PF08448">
    <property type="entry name" value="PAS_4"/>
    <property type="match status" value="1"/>
</dbReference>
<keyword evidence="8" id="KW-0902">Two-component regulatory system</keyword>
<dbReference type="AlphaFoldDB" id="A0A1H8UCG2"/>
<dbReference type="Pfam" id="PF00512">
    <property type="entry name" value="HisKA"/>
    <property type="match status" value="1"/>
</dbReference>
<dbReference type="Gene3D" id="1.10.287.130">
    <property type="match status" value="1"/>
</dbReference>
<keyword evidence="5" id="KW-0547">Nucleotide-binding</keyword>
<evidence type="ECO:0000256" key="5">
    <source>
        <dbReference type="ARBA" id="ARBA00022741"/>
    </source>
</evidence>
<dbReference type="InterPro" id="IPR036890">
    <property type="entry name" value="HATPase_C_sf"/>
</dbReference>
<dbReference type="SUPFAM" id="SSF47384">
    <property type="entry name" value="Homodimeric domain of signal transducing histidine kinase"/>
    <property type="match status" value="1"/>
</dbReference>
<dbReference type="EMBL" id="FOEG01000006">
    <property type="protein sequence ID" value="SEP00717.1"/>
    <property type="molecule type" value="Genomic_DNA"/>
</dbReference>
<dbReference type="PRINTS" id="PR00344">
    <property type="entry name" value="BCTRLSENSOR"/>
</dbReference>
<dbReference type="GO" id="GO:0000155">
    <property type="term" value="F:phosphorelay sensor kinase activity"/>
    <property type="evidence" value="ECO:0007669"/>
    <property type="project" value="InterPro"/>
</dbReference>
<dbReference type="SUPFAM" id="SSF55785">
    <property type="entry name" value="PYP-like sensor domain (PAS domain)"/>
    <property type="match status" value="1"/>
</dbReference>
<evidence type="ECO:0000256" key="1">
    <source>
        <dbReference type="ARBA" id="ARBA00000085"/>
    </source>
</evidence>
<dbReference type="InterPro" id="IPR003594">
    <property type="entry name" value="HATPase_dom"/>
</dbReference>
<dbReference type="PANTHER" id="PTHR43065">
    <property type="entry name" value="SENSOR HISTIDINE KINASE"/>
    <property type="match status" value="1"/>
</dbReference>
<name>A0A1H8UCG2_9GAMM</name>
<accession>A0A1H8UCG2</accession>
<evidence type="ECO:0000256" key="7">
    <source>
        <dbReference type="ARBA" id="ARBA00022840"/>
    </source>
</evidence>
<keyword evidence="7" id="KW-0067">ATP-binding</keyword>
<gene>
    <name evidence="10" type="ORF">SAMN04488052_10681</name>
</gene>
<evidence type="ECO:0000259" key="9">
    <source>
        <dbReference type="PROSITE" id="PS50109"/>
    </source>
</evidence>
<dbReference type="InterPro" id="IPR003661">
    <property type="entry name" value="HisK_dim/P_dom"/>
</dbReference>
<dbReference type="InterPro" id="IPR035965">
    <property type="entry name" value="PAS-like_dom_sf"/>
</dbReference>
<dbReference type="Gene3D" id="3.30.450.20">
    <property type="entry name" value="PAS domain"/>
    <property type="match status" value="1"/>
</dbReference>
<keyword evidence="3" id="KW-0597">Phosphoprotein</keyword>
<keyword evidence="6 10" id="KW-0418">Kinase</keyword>